<evidence type="ECO:0000259" key="8">
    <source>
        <dbReference type="Pfam" id="PF01618"/>
    </source>
</evidence>
<protein>
    <submittedName>
        <fullName evidence="9">Biopolymer transport protein ExbB/TolQ</fullName>
    </submittedName>
</protein>
<keyword evidence="4 7" id="KW-1133">Transmembrane helix</keyword>
<dbReference type="PANTHER" id="PTHR30625">
    <property type="entry name" value="PROTEIN TOLQ"/>
    <property type="match status" value="1"/>
</dbReference>
<name>A0ABR6KN26_9BACT</name>
<reference evidence="9 10" key="1">
    <citation type="submission" date="2020-08" db="EMBL/GenBank/DDBJ databases">
        <title>Genomic Encyclopedia of Type Strains, Phase IV (KMG-IV): sequencing the most valuable type-strain genomes for metagenomic binning, comparative biology and taxonomic classification.</title>
        <authorList>
            <person name="Goeker M."/>
        </authorList>
    </citation>
    <scope>NUCLEOTIDE SEQUENCE [LARGE SCALE GENOMIC DNA]</scope>
    <source>
        <strain evidence="9 10">DSM 102983</strain>
    </source>
</reference>
<feature type="transmembrane region" description="Helical" evidence="7">
    <location>
        <begin position="121"/>
        <end position="140"/>
    </location>
</feature>
<dbReference type="InterPro" id="IPR050790">
    <property type="entry name" value="ExbB/TolQ_transport"/>
</dbReference>
<dbReference type="RefSeq" id="WP_183671226.1">
    <property type="nucleotide sequence ID" value="NZ_BMPB01000005.1"/>
</dbReference>
<dbReference type="Proteomes" id="UP000533637">
    <property type="component" value="Unassembled WGS sequence"/>
</dbReference>
<evidence type="ECO:0000256" key="1">
    <source>
        <dbReference type="ARBA" id="ARBA00004651"/>
    </source>
</evidence>
<keyword evidence="6" id="KW-0813">Transport</keyword>
<evidence type="ECO:0000256" key="4">
    <source>
        <dbReference type="ARBA" id="ARBA00022989"/>
    </source>
</evidence>
<sequence length="211" mass="23137">MEQVSNILFWISNGLLVPVIVGLLFFFAKSVVMLGGFVGQYIQRIKQDKQLRLRMDQLDQSTIHAFSGELDEQPDSLFTQTAKQLLSTDSMAVANRVLSEYEVTADAELGKYKVLVKFGPILGLMGTLIPMGPALAGLSTGDIASMAYNMQVAFATTVLGLFSGAVGFILLQVKQRWFTSDLIYLDYLSELSREKPIAAKATLVTSKAVNE</sequence>
<keyword evidence="5 7" id="KW-0472">Membrane</keyword>
<comment type="caution">
    <text evidence="9">The sequence shown here is derived from an EMBL/GenBank/DDBJ whole genome shotgun (WGS) entry which is preliminary data.</text>
</comment>
<evidence type="ECO:0000256" key="3">
    <source>
        <dbReference type="ARBA" id="ARBA00022692"/>
    </source>
</evidence>
<evidence type="ECO:0000313" key="9">
    <source>
        <dbReference type="EMBL" id="MBB4622899.1"/>
    </source>
</evidence>
<keyword evidence="3 7" id="KW-0812">Transmembrane</keyword>
<dbReference type="PANTHER" id="PTHR30625:SF3">
    <property type="entry name" value="TOL-PAL SYSTEM PROTEIN TOLQ"/>
    <property type="match status" value="1"/>
</dbReference>
<feature type="domain" description="MotA/TolQ/ExbB proton channel" evidence="8">
    <location>
        <begin position="96"/>
        <end position="170"/>
    </location>
</feature>
<feature type="transmembrane region" description="Helical" evidence="7">
    <location>
        <begin position="15"/>
        <end position="42"/>
    </location>
</feature>
<evidence type="ECO:0000313" key="10">
    <source>
        <dbReference type="Proteomes" id="UP000533637"/>
    </source>
</evidence>
<dbReference type="Pfam" id="PF01618">
    <property type="entry name" value="MotA_ExbB"/>
    <property type="match status" value="1"/>
</dbReference>
<evidence type="ECO:0000256" key="7">
    <source>
        <dbReference type="SAM" id="Phobius"/>
    </source>
</evidence>
<evidence type="ECO:0000256" key="2">
    <source>
        <dbReference type="ARBA" id="ARBA00022475"/>
    </source>
</evidence>
<keyword evidence="6" id="KW-0653">Protein transport</keyword>
<evidence type="ECO:0000256" key="6">
    <source>
        <dbReference type="RuleBase" id="RU004057"/>
    </source>
</evidence>
<dbReference type="EMBL" id="JACHOC010000005">
    <property type="protein sequence ID" value="MBB4622899.1"/>
    <property type="molecule type" value="Genomic_DNA"/>
</dbReference>
<comment type="similarity">
    <text evidence="6">Belongs to the exbB/tolQ family.</text>
</comment>
<proteinExistence type="inferred from homology"/>
<evidence type="ECO:0000256" key="5">
    <source>
        <dbReference type="ARBA" id="ARBA00023136"/>
    </source>
</evidence>
<gene>
    <name evidence="9" type="ORF">GGQ57_002808</name>
</gene>
<keyword evidence="10" id="KW-1185">Reference proteome</keyword>
<accession>A0ABR6KN26</accession>
<keyword evidence="2" id="KW-1003">Cell membrane</keyword>
<organism evidence="9 10">
    <name type="scientific">Parabacteroides faecis</name>
    <dbReference type="NCBI Taxonomy" id="1217282"/>
    <lineage>
        <taxon>Bacteria</taxon>
        <taxon>Pseudomonadati</taxon>
        <taxon>Bacteroidota</taxon>
        <taxon>Bacteroidia</taxon>
        <taxon>Bacteroidales</taxon>
        <taxon>Tannerellaceae</taxon>
        <taxon>Parabacteroides</taxon>
    </lineage>
</organism>
<dbReference type="InterPro" id="IPR002898">
    <property type="entry name" value="MotA_ExbB_proton_chnl"/>
</dbReference>
<feature type="transmembrane region" description="Helical" evidence="7">
    <location>
        <begin position="152"/>
        <end position="171"/>
    </location>
</feature>
<comment type="subcellular location">
    <subcellularLocation>
        <location evidence="1">Cell membrane</location>
        <topology evidence="1">Multi-pass membrane protein</topology>
    </subcellularLocation>
    <subcellularLocation>
        <location evidence="6">Membrane</location>
        <topology evidence="6">Multi-pass membrane protein</topology>
    </subcellularLocation>
</comment>